<organism evidence="5 6">
    <name type="scientific">Patulibacter brassicae</name>
    <dbReference type="NCBI Taxonomy" id="1705717"/>
    <lineage>
        <taxon>Bacteria</taxon>
        <taxon>Bacillati</taxon>
        <taxon>Actinomycetota</taxon>
        <taxon>Thermoleophilia</taxon>
        <taxon>Solirubrobacterales</taxon>
        <taxon>Patulibacteraceae</taxon>
        <taxon>Patulibacter</taxon>
    </lineage>
</organism>
<reference evidence="5 6" key="1">
    <citation type="submission" date="2023-11" db="EMBL/GenBank/DDBJ databases">
        <authorList>
            <person name="Xu M."/>
            <person name="Jiang T."/>
        </authorList>
    </citation>
    <scope>NUCLEOTIDE SEQUENCE [LARGE SCALE GENOMIC DNA]</scope>
    <source>
        <strain evidence="5 6">SD</strain>
    </source>
</reference>
<sequence length="168" mass="18379">MTIVRWDPSRELSALQQQVNQAFSSFFEPGAAPTATTARWIPPIDLVEREGEYVLVADLPGVAQDAVTIEVERDVLTLAGRREIHHDAPRGGVVRSERVAGSFRRQLTLPEGVDADAIEARFADGVLEVRIPKPEAAKPRRVEIRIGRDETPAIDAPVDEREPALAGG</sequence>
<dbReference type="RefSeq" id="WP_319955621.1">
    <property type="nucleotide sequence ID" value="NZ_JAXAVX010000014.1"/>
</dbReference>
<gene>
    <name evidence="5" type="ORF">SK069_17865</name>
</gene>
<dbReference type="PANTHER" id="PTHR11527">
    <property type="entry name" value="HEAT-SHOCK PROTEIN 20 FAMILY MEMBER"/>
    <property type="match status" value="1"/>
</dbReference>
<evidence type="ECO:0000313" key="6">
    <source>
        <dbReference type="Proteomes" id="UP001277761"/>
    </source>
</evidence>
<name>A0ABU4VRP3_9ACTN</name>
<evidence type="ECO:0000313" key="5">
    <source>
        <dbReference type="EMBL" id="MDX8153470.1"/>
    </source>
</evidence>
<dbReference type="PROSITE" id="PS01031">
    <property type="entry name" value="SHSP"/>
    <property type="match status" value="1"/>
</dbReference>
<comment type="similarity">
    <text evidence="1 2">Belongs to the small heat shock protein (HSP20) family.</text>
</comment>
<dbReference type="Pfam" id="PF00011">
    <property type="entry name" value="HSP20"/>
    <property type="match status" value="1"/>
</dbReference>
<dbReference type="Proteomes" id="UP001277761">
    <property type="component" value="Unassembled WGS sequence"/>
</dbReference>
<accession>A0ABU4VRP3</accession>
<dbReference type="InterPro" id="IPR002068">
    <property type="entry name" value="A-crystallin/Hsp20_dom"/>
</dbReference>
<comment type="caution">
    <text evidence="5">The sequence shown here is derived from an EMBL/GenBank/DDBJ whole genome shotgun (WGS) entry which is preliminary data.</text>
</comment>
<evidence type="ECO:0000256" key="1">
    <source>
        <dbReference type="PROSITE-ProRule" id="PRU00285"/>
    </source>
</evidence>
<feature type="domain" description="SHSP" evidence="4">
    <location>
        <begin position="35"/>
        <end position="147"/>
    </location>
</feature>
<dbReference type="SUPFAM" id="SSF49764">
    <property type="entry name" value="HSP20-like chaperones"/>
    <property type="match status" value="1"/>
</dbReference>
<dbReference type="InterPro" id="IPR031107">
    <property type="entry name" value="Small_HSP"/>
</dbReference>
<dbReference type="EMBL" id="JAXAVX010000014">
    <property type="protein sequence ID" value="MDX8153470.1"/>
    <property type="molecule type" value="Genomic_DNA"/>
</dbReference>
<evidence type="ECO:0000256" key="2">
    <source>
        <dbReference type="RuleBase" id="RU003616"/>
    </source>
</evidence>
<keyword evidence="6" id="KW-1185">Reference proteome</keyword>
<evidence type="ECO:0000256" key="3">
    <source>
        <dbReference type="SAM" id="MobiDB-lite"/>
    </source>
</evidence>
<dbReference type="Gene3D" id="2.60.40.790">
    <property type="match status" value="1"/>
</dbReference>
<dbReference type="CDD" id="cd06464">
    <property type="entry name" value="ACD_sHsps-like"/>
    <property type="match status" value="1"/>
</dbReference>
<feature type="compositionally biased region" description="Basic and acidic residues" evidence="3">
    <location>
        <begin position="158"/>
        <end position="168"/>
    </location>
</feature>
<proteinExistence type="inferred from homology"/>
<evidence type="ECO:0000259" key="4">
    <source>
        <dbReference type="PROSITE" id="PS01031"/>
    </source>
</evidence>
<protein>
    <submittedName>
        <fullName evidence="5">Hsp20/alpha crystallin family protein</fullName>
    </submittedName>
</protein>
<dbReference type="InterPro" id="IPR008978">
    <property type="entry name" value="HSP20-like_chaperone"/>
</dbReference>
<feature type="region of interest" description="Disordered" evidence="3">
    <location>
        <begin position="148"/>
        <end position="168"/>
    </location>
</feature>